<dbReference type="RefSeq" id="WP_230218142.1">
    <property type="nucleotide sequence ID" value="NZ_JAJKFT010000004.1"/>
</dbReference>
<protein>
    <recommendedName>
        <fullName evidence="3">Head decoration protein</fullName>
    </recommendedName>
</protein>
<accession>A0A9X1MMN2</accession>
<gene>
    <name evidence="1" type="ORF">LOC68_09855</name>
</gene>
<evidence type="ECO:0000313" key="2">
    <source>
        <dbReference type="Proteomes" id="UP001139103"/>
    </source>
</evidence>
<evidence type="ECO:0000313" key="1">
    <source>
        <dbReference type="EMBL" id="MCC9628702.1"/>
    </source>
</evidence>
<dbReference type="AlphaFoldDB" id="A0A9X1MMN2"/>
<proteinExistence type="predicted"/>
<reference evidence="1" key="1">
    <citation type="submission" date="2021-11" db="EMBL/GenBank/DDBJ databases">
        <title>Genome sequence.</title>
        <authorList>
            <person name="Sun Q."/>
        </authorList>
    </citation>
    <scope>NUCLEOTIDE SEQUENCE</scope>
    <source>
        <strain evidence="1">JC732</strain>
    </source>
</reference>
<dbReference type="Proteomes" id="UP001139103">
    <property type="component" value="Unassembled WGS sequence"/>
</dbReference>
<sequence>MSYYDAVKDNWRAFGDIEEVAYADAAGETSGVKARVIEPDEKSLAKVDGLAALPGAYATLVLWDATLAGKKPVGGGVITQFDGTKWTVQAVQGAQWNTQWRCLCIRHRA</sequence>
<evidence type="ECO:0008006" key="3">
    <source>
        <dbReference type="Google" id="ProtNLM"/>
    </source>
</evidence>
<dbReference type="EMBL" id="JAJKFT010000004">
    <property type="protein sequence ID" value="MCC9628702.1"/>
    <property type="molecule type" value="Genomic_DNA"/>
</dbReference>
<keyword evidence="2" id="KW-1185">Reference proteome</keyword>
<comment type="caution">
    <text evidence="1">The sequence shown here is derived from an EMBL/GenBank/DDBJ whole genome shotgun (WGS) entry which is preliminary data.</text>
</comment>
<name>A0A9X1MMN2_9BACT</name>
<organism evidence="1 2">
    <name type="scientific">Blastopirellula sediminis</name>
    <dbReference type="NCBI Taxonomy" id="2894196"/>
    <lineage>
        <taxon>Bacteria</taxon>
        <taxon>Pseudomonadati</taxon>
        <taxon>Planctomycetota</taxon>
        <taxon>Planctomycetia</taxon>
        <taxon>Pirellulales</taxon>
        <taxon>Pirellulaceae</taxon>
        <taxon>Blastopirellula</taxon>
    </lineage>
</organism>